<dbReference type="InterPro" id="IPR001789">
    <property type="entry name" value="Sig_transdc_resp-reg_receiver"/>
</dbReference>
<evidence type="ECO:0000259" key="14">
    <source>
        <dbReference type="PROSITE" id="PS50110"/>
    </source>
</evidence>
<keyword evidence="9 17" id="KW-0418">Kinase</keyword>
<comment type="catalytic activity">
    <reaction evidence="2">
        <text>L-glutamyl-[protein] + S-adenosyl-L-methionine = [protein]-L-glutamate 5-O-methyl ester + S-adenosyl-L-homocysteine</text>
        <dbReference type="Rhea" id="RHEA:24452"/>
        <dbReference type="Rhea" id="RHEA-COMP:10208"/>
        <dbReference type="Rhea" id="RHEA-COMP:10311"/>
        <dbReference type="ChEBI" id="CHEBI:29973"/>
        <dbReference type="ChEBI" id="CHEBI:57856"/>
        <dbReference type="ChEBI" id="CHEBI:59789"/>
        <dbReference type="ChEBI" id="CHEBI:82795"/>
        <dbReference type="EC" id="2.1.1.80"/>
    </reaction>
</comment>
<evidence type="ECO:0000256" key="10">
    <source>
        <dbReference type="PROSITE-ProRule" id="PRU00050"/>
    </source>
</evidence>
<feature type="domain" description="CheR-type methyltransferase" evidence="16">
    <location>
        <begin position="210"/>
        <end position="485"/>
    </location>
</feature>
<reference evidence="17 18" key="1">
    <citation type="submission" date="2016-01" db="EMBL/GenBank/DDBJ databases">
        <authorList>
            <person name="Oliw E.H."/>
        </authorList>
    </citation>
    <scope>NUCLEOTIDE SEQUENCE [LARGE SCALE GENOMIC DNA]</scope>
    <source>
        <strain evidence="17">LMG 22029</strain>
    </source>
</reference>
<evidence type="ECO:0000259" key="13">
    <source>
        <dbReference type="PROSITE" id="PS50109"/>
    </source>
</evidence>
<dbReference type="SMART" id="SM00387">
    <property type="entry name" value="HATPase_c"/>
    <property type="match status" value="1"/>
</dbReference>
<dbReference type="Pfam" id="PF01739">
    <property type="entry name" value="CheR"/>
    <property type="match status" value="1"/>
</dbReference>
<evidence type="ECO:0000256" key="12">
    <source>
        <dbReference type="SAM" id="MobiDB-lite"/>
    </source>
</evidence>
<evidence type="ECO:0000256" key="7">
    <source>
        <dbReference type="ARBA" id="ARBA00022679"/>
    </source>
</evidence>
<dbReference type="SUPFAM" id="SSF53335">
    <property type="entry name" value="S-adenosyl-L-methionine-dependent methyltransferases"/>
    <property type="match status" value="1"/>
</dbReference>
<dbReference type="InterPro" id="IPR036097">
    <property type="entry name" value="HisK_dim/P_sf"/>
</dbReference>
<keyword evidence="4 10" id="KW-0145">Chemotaxis</keyword>
<comment type="subcellular location">
    <subcellularLocation>
        <location evidence="3">Cell inner membrane</location>
        <topology evidence="3">Multi-pass membrane protein</topology>
    </subcellularLocation>
</comment>
<dbReference type="PROSITE" id="PS50122">
    <property type="entry name" value="CHEB"/>
    <property type="match status" value="1"/>
</dbReference>
<dbReference type="InterPro" id="IPR013656">
    <property type="entry name" value="PAS_4"/>
</dbReference>
<feature type="domain" description="CheB-type methylesterase" evidence="15">
    <location>
        <begin position="12"/>
        <end position="194"/>
    </location>
</feature>
<dbReference type="Gene3D" id="3.40.50.180">
    <property type="entry name" value="Methylesterase CheB, C-terminal domain"/>
    <property type="match status" value="1"/>
</dbReference>
<dbReference type="Gene3D" id="1.10.287.130">
    <property type="match status" value="1"/>
</dbReference>
<dbReference type="Pfam" id="PF00512">
    <property type="entry name" value="HisKA"/>
    <property type="match status" value="1"/>
</dbReference>
<feature type="active site" evidence="10">
    <location>
        <position position="51"/>
    </location>
</feature>
<evidence type="ECO:0000313" key="17">
    <source>
        <dbReference type="EMBL" id="SAL50291.1"/>
    </source>
</evidence>
<dbReference type="CDD" id="cd00082">
    <property type="entry name" value="HisKA"/>
    <property type="match status" value="1"/>
</dbReference>
<dbReference type="GO" id="GO:0000155">
    <property type="term" value="F:phosphorelay sensor kinase activity"/>
    <property type="evidence" value="ECO:0007669"/>
    <property type="project" value="InterPro"/>
</dbReference>
<dbReference type="GO" id="GO:0005886">
    <property type="term" value="C:plasma membrane"/>
    <property type="evidence" value="ECO:0007669"/>
    <property type="project" value="UniProtKB-SubCell"/>
</dbReference>
<dbReference type="OrthoDB" id="9816309at2"/>
<keyword evidence="6" id="KW-0489">Methyltransferase</keyword>
<feature type="domain" description="Histidine kinase" evidence="13">
    <location>
        <begin position="900"/>
        <end position="1118"/>
    </location>
</feature>
<dbReference type="Pfam" id="PF02518">
    <property type="entry name" value="HATPase_c"/>
    <property type="match status" value="1"/>
</dbReference>
<dbReference type="PROSITE" id="PS50110">
    <property type="entry name" value="RESPONSE_REGULATORY"/>
    <property type="match status" value="1"/>
</dbReference>
<dbReference type="SUPFAM" id="SSF52172">
    <property type="entry name" value="CheY-like"/>
    <property type="match status" value="1"/>
</dbReference>
<feature type="active site" evidence="10">
    <location>
        <position position="143"/>
    </location>
</feature>
<dbReference type="Gene3D" id="3.40.50.150">
    <property type="entry name" value="Vaccinia Virus protein VP39"/>
    <property type="match status" value="1"/>
</dbReference>
<feature type="domain" description="Response regulatory" evidence="14">
    <location>
        <begin position="1141"/>
        <end position="1257"/>
    </location>
</feature>
<dbReference type="InterPro" id="IPR003594">
    <property type="entry name" value="HATPase_dom"/>
</dbReference>
<dbReference type="InterPro" id="IPR050903">
    <property type="entry name" value="Bact_Chemotaxis_MeTrfase"/>
</dbReference>
<name>A0A158I2E6_CABSO</name>
<dbReference type="Gene3D" id="1.10.155.10">
    <property type="entry name" value="Chemotaxis receptor methyltransferase CheR, N-terminal domain"/>
    <property type="match status" value="1"/>
</dbReference>
<keyword evidence="5 11" id="KW-0597">Phosphoprotein</keyword>
<dbReference type="GO" id="GO:0032259">
    <property type="term" value="P:methylation"/>
    <property type="evidence" value="ECO:0007669"/>
    <property type="project" value="UniProtKB-KW"/>
</dbReference>
<dbReference type="InterPro" id="IPR036804">
    <property type="entry name" value="CheR_N_sf"/>
</dbReference>
<dbReference type="PROSITE" id="PS50123">
    <property type="entry name" value="CHER"/>
    <property type="match status" value="1"/>
</dbReference>
<feature type="modified residue" description="4-aspartylphosphate" evidence="11">
    <location>
        <position position="1190"/>
    </location>
</feature>
<dbReference type="InterPro" id="IPR036890">
    <property type="entry name" value="HATPase_C_sf"/>
</dbReference>
<dbReference type="InterPro" id="IPR005467">
    <property type="entry name" value="His_kinase_dom"/>
</dbReference>
<evidence type="ECO:0000256" key="9">
    <source>
        <dbReference type="ARBA" id="ARBA00022777"/>
    </source>
</evidence>
<dbReference type="InterPro" id="IPR035965">
    <property type="entry name" value="PAS-like_dom_sf"/>
</dbReference>
<dbReference type="Gene3D" id="3.30.450.20">
    <property type="entry name" value="PAS domain"/>
    <property type="match status" value="1"/>
</dbReference>
<dbReference type="AlphaFoldDB" id="A0A158I2E6"/>
<dbReference type="Pfam" id="PF01339">
    <property type="entry name" value="CheB_methylest"/>
    <property type="match status" value="1"/>
</dbReference>
<feature type="active site" evidence="10">
    <location>
        <position position="24"/>
    </location>
</feature>
<dbReference type="SUPFAM" id="SSF52738">
    <property type="entry name" value="Methylesterase CheB, C-terminal domain"/>
    <property type="match status" value="1"/>
</dbReference>
<keyword evidence="7" id="KW-0808">Transferase</keyword>
<dbReference type="GO" id="GO:0000156">
    <property type="term" value="F:phosphorelay response regulator activity"/>
    <property type="evidence" value="ECO:0007669"/>
    <property type="project" value="InterPro"/>
</dbReference>
<evidence type="ECO:0000256" key="1">
    <source>
        <dbReference type="ARBA" id="ARBA00000085"/>
    </source>
</evidence>
<dbReference type="SMART" id="SM00388">
    <property type="entry name" value="HisKA"/>
    <property type="match status" value="1"/>
</dbReference>
<dbReference type="PROSITE" id="PS50109">
    <property type="entry name" value="HIS_KIN"/>
    <property type="match status" value="1"/>
</dbReference>
<dbReference type="Gene3D" id="3.30.565.10">
    <property type="entry name" value="Histidine kinase-like ATPase, C-terminal domain"/>
    <property type="match status" value="1"/>
</dbReference>
<proteinExistence type="predicted"/>
<dbReference type="SUPFAM" id="SSF47384">
    <property type="entry name" value="Homodimeric domain of signal transducing histidine kinase"/>
    <property type="match status" value="1"/>
</dbReference>
<evidence type="ECO:0000256" key="11">
    <source>
        <dbReference type="PROSITE-ProRule" id="PRU00169"/>
    </source>
</evidence>
<dbReference type="RefSeq" id="WP_060858309.1">
    <property type="nucleotide sequence ID" value="NZ_FCOC02000023.1"/>
</dbReference>
<dbReference type="InterPro" id="IPR035909">
    <property type="entry name" value="CheB_C"/>
</dbReference>
<dbReference type="SMART" id="SM00448">
    <property type="entry name" value="REC"/>
    <property type="match status" value="1"/>
</dbReference>
<evidence type="ECO:0000256" key="5">
    <source>
        <dbReference type="ARBA" id="ARBA00022553"/>
    </source>
</evidence>
<dbReference type="GO" id="GO:0008984">
    <property type="term" value="F:protein-glutamate methylesterase activity"/>
    <property type="evidence" value="ECO:0007669"/>
    <property type="project" value="InterPro"/>
</dbReference>
<dbReference type="Pfam" id="PF03705">
    <property type="entry name" value="CheR_N"/>
    <property type="match status" value="1"/>
</dbReference>
<dbReference type="GO" id="GO:0008983">
    <property type="term" value="F:protein-glutamate O-methyltransferase activity"/>
    <property type="evidence" value="ECO:0007669"/>
    <property type="project" value="UniProtKB-EC"/>
</dbReference>
<dbReference type="InterPro" id="IPR022641">
    <property type="entry name" value="CheR_N"/>
</dbReference>
<evidence type="ECO:0000313" key="18">
    <source>
        <dbReference type="Proteomes" id="UP000054893"/>
    </source>
</evidence>
<dbReference type="GO" id="GO:0006935">
    <property type="term" value="P:chemotaxis"/>
    <property type="evidence" value="ECO:0007669"/>
    <property type="project" value="UniProtKB-UniRule"/>
</dbReference>
<dbReference type="SUPFAM" id="SSF47757">
    <property type="entry name" value="Chemotaxis receptor methyltransferase CheR, N-terminal domain"/>
    <property type="match status" value="1"/>
</dbReference>
<organism evidence="17 18">
    <name type="scientific">Caballeronia sordidicola</name>
    <name type="common">Burkholderia sordidicola</name>
    <dbReference type="NCBI Taxonomy" id="196367"/>
    <lineage>
        <taxon>Bacteria</taxon>
        <taxon>Pseudomonadati</taxon>
        <taxon>Pseudomonadota</taxon>
        <taxon>Betaproteobacteria</taxon>
        <taxon>Burkholderiales</taxon>
        <taxon>Burkholderiaceae</taxon>
        <taxon>Caballeronia</taxon>
    </lineage>
</organism>
<gene>
    <name evidence="17" type="ORF">AWB64_05315</name>
</gene>
<dbReference type="FunFam" id="3.30.565.10:FF:000006">
    <property type="entry name" value="Sensor histidine kinase WalK"/>
    <property type="match status" value="1"/>
</dbReference>
<comment type="catalytic activity">
    <reaction evidence="1">
        <text>ATP + protein L-histidine = ADP + protein N-phospho-L-histidine.</text>
        <dbReference type="EC" id="2.7.13.3"/>
    </reaction>
</comment>
<evidence type="ECO:0000256" key="6">
    <source>
        <dbReference type="ARBA" id="ARBA00022603"/>
    </source>
</evidence>
<evidence type="ECO:0000259" key="15">
    <source>
        <dbReference type="PROSITE" id="PS50122"/>
    </source>
</evidence>
<dbReference type="SUPFAM" id="SSF55785">
    <property type="entry name" value="PYP-like sensor domain (PAS domain)"/>
    <property type="match status" value="1"/>
</dbReference>
<feature type="region of interest" description="Disordered" evidence="12">
    <location>
        <begin position="697"/>
        <end position="724"/>
    </location>
</feature>
<accession>A0A158I2E6</accession>
<dbReference type="Proteomes" id="UP000054893">
    <property type="component" value="Unassembled WGS sequence"/>
</dbReference>
<sequence length="1262" mass="139353">MTKLAIVPANAQSRSFPIVGIGASAGGLQAVSELIGEFSAECALACLVVIHLDPEHESSLSEILARHTPLHVVQAADAMAIETGCVYVIPPAVSMSVKNRRIRLRPRDMTMGPPMPIDDLLDSLAKDQGTNAIGVILSGSGSDGVLGLQSIHSEGGITLAQDEATAAFTSMPRLAVAQGCVDLVLPPVRIGQEICRMGMHPHLALFRLEQTPRVANPSEESLTPVFRLLNTACKIDFSHYKRGTIYRRLSRRMALHRVTQIDDYVALLRSDPAEALALGRDLLIRVTEFFRDPEAFDALTQRVFPRLFDDSSAAESIRIWVPGCASGEEVYSIAICMFEYLGEHGIDTKFQIFGTDISDDALHTARAGRYIENIARNVSPERLERFFVREGQYYKIEKYVRDVCTFARHNVAADPPFSRMDLISCRNLLIYLDPLLQRNVMPLFHYALKANGILMLGPSESVGSFSSLFGVIESKRTKLYNKRAGTGQSAAHLLSLTLPSQIMALPGRVVANKATPTHAQRLIGQAEAKVLARYAPPFVICDGALNIVEFRGDTTPYLVNPNGPPSTSLQRLAKPDIFLPVSQAIREANMTGTVVRKPAIRLSSSEGSREANLEVHPIQSEELDERWFLIFFEDATSRPTLLPALVRGSIKDSVTRASQRLAGRLGSRSLAQKDAEIARLTAELAASRDQIRSMLEDHESAREELKSSEEELLSSNEEFQSTNEELETTRAELQSINEELSTSNEELRYRNDELRALHNVASSERDYADSLFETIFDPLLVLDADLRIVRANNAFYETFQTKPEATIDAKLFALGNGQWDSKALKALLEEILPEEQSVRNFFLTHEFPALGLRTMRLNATRVQFSARELVLLTINDVTDQNNTLNQLQAADRNKDEFLAMLAHELRNPLAAIRNGLNIWERGNADLAIEGKARAIAQRQLDHEIGLVDDLLDVSRITRGVIKLKRMRTNVVDLARHAIDAMQPEIERHQHTVAVSLPEEPLWIEGDPLRIEQIVTNLLGNAIKYTPAHGRIEITLAKEAQQAVLKISDNGIGMHAALLPTIFTIFVQADSSLDRKASGLGIGLALVSRLTELHGGSVQAFSEGLNKGSQFVVRFPTLPASVQSAIRDVAVQTVATEITPKKILVVDDNVDAAESTAMFLRLDRHDVRLAADGLSALATAQEFQPDVVLLDIGLPDIDGYEVAKRLRESPDHADTVLIALSGYGQDEHVQRSRLAGFDHHLVKPADLKILDTLISTRRGDDVR</sequence>
<dbReference type="CDD" id="cd16434">
    <property type="entry name" value="CheB-CheR_fusion"/>
    <property type="match status" value="1"/>
</dbReference>
<dbReference type="PANTHER" id="PTHR24422:SF27">
    <property type="entry name" value="PROTEIN-GLUTAMATE O-METHYLTRANSFERASE"/>
    <property type="match status" value="1"/>
</dbReference>
<dbReference type="InterPro" id="IPR000673">
    <property type="entry name" value="Sig_transdc_resp-reg_Me-estase"/>
</dbReference>
<evidence type="ECO:0000256" key="2">
    <source>
        <dbReference type="ARBA" id="ARBA00001541"/>
    </source>
</evidence>
<dbReference type="SMART" id="SM00138">
    <property type="entry name" value="MeTrc"/>
    <property type="match status" value="1"/>
</dbReference>
<keyword evidence="10" id="KW-0378">Hydrolase</keyword>
<evidence type="ECO:0000259" key="16">
    <source>
        <dbReference type="PROSITE" id="PS50123"/>
    </source>
</evidence>
<dbReference type="Pfam" id="PF08448">
    <property type="entry name" value="PAS_4"/>
    <property type="match status" value="1"/>
</dbReference>
<evidence type="ECO:0000256" key="4">
    <source>
        <dbReference type="ARBA" id="ARBA00022500"/>
    </source>
</evidence>
<dbReference type="CDD" id="cd17580">
    <property type="entry name" value="REC_2_DhkD-like"/>
    <property type="match status" value="1"/>
</dbReference>
<evidence type="ECO:0000256" key="8">
    <source>
        <dbReference type="ARBA" id="ARBA00022691"/>
    </source>
</evidence>
<dbReference type="GO" id="GO:0005737">
    <property type="term" value="C:cytoplasm"/>
    <property type="evidence" value="ECO:0007669"/>
    <property type="project" value="InterPro"/>
</dbReference>
<dbReference type="SUPFAM" id="SSF55874">
    <property type="entry name" value="ATPase domain of HSP90 chaperone/DNA topoisomerase II/histidine kinase"/>
    <property type="match status" value="1"/>
</dbReference>
<dbReference type="EMBL" id="FCOC02000023">
    <property type="protein sequence ID" value="SAL50291.1"/>
    <property type="molecule type" value="Genomic_DNA"/>
</dbReference>
<feature type="compositionally biased region" description="Basic and acidic residues" evidence="12">
    <location>
        <begin position="697"/>
        <end position="709"/>
    </location>
</feature>
<evidence type="ECO:0000256" key="3">
    <source>
        <dbReference type="ARBA" id="ARBA00004429"/>
    </source>
</evidence>
<dbReference type="Gene3D" id="3.40.50.2300">
    <property type="match status" value="1"/>
</dbReference>
<protein>
    <submittedName>
        <fullName evidence="17">Signal transduction histidine kinase with CheB and CheR activity</fullName>
    </submittedName>
</protein>
<keyword evidence="8" id="KW-0949">S-adenosyl-L-methionine</keyword>
<dbReference type="InterPro" id="IPR003661">
    <property type="entry name" value="HisK_dim/P_dom"/>
</dbReference>
<dbReference type="InterPro" id="IPR011006">
    <property type="entry name" value="CheY-like_superfamily"/>
</dbReference>
<dbReference type="PANTHER" id="PTHR24422">
    <property type="entry name" value="CHEMOTAXIS PROTEIN METHYLTRANSFERASE"/>
    <property type="match status" value="1"/>
</dbReference>
<dbReference type="PRINTS" id="PR00996">
    <property type="entry name" value="CHERMTFRASE"/>
</dbReference>
<dbReference type="InterPro" id="IPR029063">
    <property type="entry name" value="SAM-dependent_MTases_sf"/>
</dbReference>
<dbReference type="InterPro" id="IPR022642">
    <property type="entry name" value="CheR_C"/>
</dbReference>
<dbReference type="Pfam" id="PF00072">
    <property type="entry name" value="Response_reg"/>
    <property type="match status" value="1"/>
</dbReference>
<dbReference type="InterPro" id="IPR000780">
    <property type="entry name" value="CheR_MeTrfase"/>
</dbReference>